<accession>G4YHZ9</accession>
<organism evidence="1 2">
    <name type="scientific">Phytophthora sojae (strain P6497)</name>
    <name type="common">Soybean stem and root rot agent</name>
    <name type="synonym">Phytophthora megasperma f. sp. glycines</name>
    <dbReference type="NCBI Taxonomy" id="1094619"/>
    <lineage>
        <taxon>Eukaryota</taxon>
        <taxon>Sar</taxon>
        <taxon>Stramenopiles</taxon>
        <taxon>Oomycota</taxon>
        <taxon>Peronosporomycetes</taxon>
        <taxon>Peronosporales</taxon>
        <taxon>Peronosporaceae</taxon>
        <taxon>Phytophthora</taxon>
    </lineage>
</organism>
<gene>
    <name evidence="1" type="ORF">PHYSODRAFT_470881</name>
</gene>
<proteinExistence type="predicted"/>
<reference evidence="1 2" key="1">
    <citation type="journal article" date="2006" name="Science">
        <title>Phytophthora genome sequences uncover evolutionary origins and mechanisms of pathogenesis.</title>
        <authorList>
            <person name="Tyler B.M."/>
            <person name="Tripathy S."/>
            <person name="Zhang X."/>
            <person name="Dehal P."/>
            <person name="Jiang R.H."/>
            <person name="Aerts A."/>
            <person name="Arredondo F.D."/>
            <person name="Baxter L."/>
            <person name="Bensasson D."/>
            <person name="Beynon J.L."/>
            <person name="Chapman J."/>
            <person name="Damasceno C.M."/>
            <person name="Dorrance A.E."/>
            <person name="Dou D."/>
            <person name="Dickerman A.W."/>
            <person name="Dubchak I.L."/>
            <person name="Garbelotto M."/>
            <person name="Gijzen M."/>
            <person name="Gordon S.G."/>
            <person name="Govers F."/>
            <person name="Grunwald N.J."/>
            <person name="Huang W."/>
            <person name="Ivors K.L."/>
            <person name="Jones R.W."/>
            <person name="Kamoun S."/>
            <person name="Krampis K."/>
            <person name="Lamour K.H."/>
            <person name="Lee M.K."/>
            <person name="McDonald W.H."/>
            <person name="Medina M."/>
            <person name="Meijer H.J."/>
            <person name="Nordberg E.K."/>
            <person name="Maclean D.J."/>
            <person name="Ospina-Giraldo M.D."/>
            <person name="Morris P.F."/>
            <person name="Phuntumart V."/>
            <person name="Putnam N.H."/>
            <person name="Rash S."/>
            <person name="Rose J.K."/>
            <person name="Sakihama Y."/>
            <person name="Salamov A.A."/>
            <person name="Savidor A."/>
            <person name="Scheuring C.F."/>
            <person name="Smith B.M."/>
            <person name="Sobral B.W."/>
            <person name="Terry A."/>
            <person name="Torto-Alalibo T.A."/>
            <person name="Win J."/>
            <person name="Xu Z."/>
            <person name="Zhang H."/>
            <person name="Grigoriev I.V."/>
            <person name="Rokhsar D.S."/>
            <person name="Boore J.L."/>
        </authorList>
    </citation>
    <scope>NUCLEOTIDE SEQUENCE [LARGE SCALE GENOMIC DNA]</scope>
    <source>
        <strain evidence="1 2">P6497</strain>
    </source>
</reference>
<dbReference type="EMBL" id="JH159151">
    <property type="protein sequence ID" value="EGZ26586.1"/>
    <property type="molecule type" value="Genomic_DNA"/>
</dbReference>
<evidence type="ECO:0000313" key="2">
    <source>
        <dbReference type="Proteomes" id="UP000002640"/>
    </source>
</evidence>
<dbReference type="AlphaFoldDB" id="G4YHZ9"/>
<evidence type="ECO:0000313" key="1">
    <source>
        <dbReference type="EMBL" id="EGZ26586.1"/>
    </source>
</evidence>
<evidence type="ECO:0008006" key="3">
    <source>
        <dbReference type="Google" id="ProtNLM"/>
    </source>
</evidence>
<dbReference type="RefSeq" id="XP_009513861.1">
    <property type="nucleotide sequence ID" value="XM_009515566.1"/>
</dbReference>
<dbReference type="Proteomes" id="UP000002640">
    <property type="component" value="Unassembled WGS sequence"/>
</dbReference>
<dbReference type="InParanoid" id="G4YHZ9"/>
<sequence length="52" mass="5696">MTDNLLAGPAPRPTFSPRQIAAFYFKPCLDGEGETTGYYACKTCAKRCKHAP</sequence>
<keyword evidence="2" id="KW-1185">Reference proteome</keyword>
<dbReference type="KEGG" id="psoj:PHYSODRAFT_470881"/>
<name>G4YHZ9_PHYSP</name>
<dbReference type="GeneID" id="20654014"/>
<protein>
    <recommendedName>
        <fullName evidence="3">BED-type domain-containing protein</fullName>
    </recommendedName>
</protein>